<organism evidence="1 2">
    <name type="scientific">Pseudomonas arcuscaelestis</name>
    <dbReference type="NCBI Taxonomy" id="2710591"/>
    <lineage>
        <taxon>Bacteria</taxon>
        <taxon>Pseudomonadati</taxon>
        <taxon>Pseudomonadota</taxon>
        <taxon>Gammaproteobacteria</taxon>
        <taxon>Pseudomonadales</taxon>
        <taxon>Pseudomonadaceae</taxon>
        <taxon>Pseudomonas</taxon>
    </lineage>
</organism>
<keyword evidence="2" id="KW-1185">Reference proteome</keyword>
<sequence>MPQPSSPRLTKSTNQLCLGEYIMQPGENALLRVLDVAPRRTIKIGRLEGRYAGTTFTAGQQLGRRWEIIPPEEARTRLEESEMPALSA</sequence>
<dbReference type="EMBL" id="JACOPV010000009">
    <property type="protein sequence ID" value="MBM5458879.1"/>
    <property type="molecule type" value="Genomic_DNA"/>
</dbReference>
<gene>
    <name evidence="1" type="ORF">H8F21_15035</name>
</gene>
<accession>A0ABS2BZ29</accession>
<name>A0ABS2BZ29_9PSED</name>
<protein>
    <submittedName>
        <fullName evidence="1">Uncharacterized protein</fullName>
    </submittedName>
</protein>
<proteinExistence type="predicted"/>
<comment type="caution">
    <text evidence="1">The sequence shown here is derived from an EMBL/GenBank/DDBJ whole genome shotgun (WGS) entry which is preliminary data.</text>
</comment>
<evidence type="ECO:0000313" key="1">
    <source>
        <dbReference type="EMBL" id="MBM5458879.1"/>
    </source>
</evidence>
<reference evidence="1 2" key="1">
    <citation type="submission" date="2020-08" db="EMBL/GenBank/DDBJ databases">
        <title>Description of novel Pseudomonas species.</title>
        <authorList>
            <person name="Duman M."/>
            <person name="Mulet M."/>
            <person name="Altun S."/>
            <person name="Saticioglu I.B."/>
            <person name="Lalucat J."/>
            <person name="Garcia-Valdes E."/>
        </authorList>
    </citation>
    <scope>NUCLEOTIDE SEQUENCE [LARGE SCALE GENOMIC DNA]</scope>
    <source>
        <strain evidence="1 2">P66</strain>
    </source>
</reference>
<dbReference type="Proteomes" id="UP000745663">
    <property type="component" value="Unassembled WGS sequence"/>
</dbReference>
<dbReference type="RefSeq" id="WP_203584801.1">
    <property type="nucleotide sequence ID" value="NZ_JACOPV010000009.1"/>
</dbReference>
<evidence type="ECO:0000313" key="2">
    <source>
        <dbReference type="Proteomes" id="UP000745663"/>
    </source>
</evidence>